<dbReference type="STRING" id="1684307.A0A316UGU9"/>
<feature type="region of interest" description="Disordered" evidence="1">
    <location>
        <begin position="84"/>
        <end position="104"/>
    </location>
</feature>
<evidence type="ECO:0000313" key="2">
    <source>
        <dbReference type="EMBL" id="PWN24158.1"/>
    </source>
</evidence>
<dbReference type="Gene3D" id="3.60.15.10">
    <property type="entry name" value="Ribonuclease Z/Hydroxyacylglutathione hydrolase-like"/>
    <property type="match status" value="1"/>
</dbReference>
<protein>
    <recommendedName>
        <fullName evidence="4">Metallo-beta-lactamase domain-containing protein</fullName>
    </recommendedName>
</protein>
<dbReference type="AlphaFoldDB" id="A0A316UGU9"/>
<dbReference type="PANTHER" id="PTHR36142:SF2">
    <property type="entry name" value="METALLO-HYDROLASE_OXIDOREDUCTASE SUPERFAMILY PROTEIN"/>
    <property type="match status" value="1"/>
</dbReference>
<organism evidence="2 3">
    <name type="scientific">Pseudomicrostroma glucosiphilum</name>
    <dbReference type="NCBI Taxonomy" id="1684307"/>
    <lineage>
        <taxon>Eukaryota</taxon>
        <taxon>Fungi</taxon>
        <taxon>Dikarya</taxon>
        <taxon>Basidiomycota</taxon>
        <taxon>Ustilaginomycotina</taxon>
        <taxon>Exobasidiomycetes</taxon>
        <taxon>Microstromatales</taxon>
        <taxon>Microstromatales incertae sedis</taxon>
        <taxon>Pseudomicrostroma</taxon>
    </lineage>
</organism>
<proteinExistence type="predicted"/>
<evidence type="ECO:0000256" key="1">
    <source>
        <dbReference type="SAM" id="MobiDB-lite"/>
    </source>
</evidence>
<dbReference type="EMBL" id="KZ819321">
    <property type="protein sequence ID" value="PWN24158.1"/>
    <property type="molecule type" value="Genomic_DNA"/>
</dbReference>
<feature type="compositionally biased region" description="Basic and acidic residues" evidence="1">
    <location>
        <begin position="84"/>
        <end position="97"/>
    </location>
</feature>
<evidence type="ECO:0008006" key="4">
    <source>
        <dbReference type="Google" id="ProtNLM"/>
    </source>
</evidence>
<dbReference type="Proteomes" id="UP000245942">
    <property type="component" value="Unassembled WGS sequence"/>
</dbReference>
<reference evidence="2 3" key="1">
    <citation type="journal article" date="2018" name="Mol. Biol. Evol.">
        <title>Broad Genomic Sampling Reveals a Smut Pathogenic Ancestry of the Fungal Clade Ustilaginomycotina.</title>
        <authorList>
            <person name="Kijpornyongpan T."/>
            <person name="Mondo S.J."/>
            <person name="Barry K."/>
            <person name="Sandor L."/>
            <person name="Lee J."/>
            <person name="Lipzen A."/>
            <person name="Pangilinan J."/>
            <person name="LaButti K."/>
            <person name="Hainaut M."/>
            <person name="Henrissat B."/>
            <person name="Grigoriev I.V."/>
            <person name="Spatafora J.W."/>
            <person name="Aime M.C."/>
        </authorList>
    </citation>
    <scope>NUCLEOTIDE SEQUENCE [LARGE SCALE GENOMIC DNA]</scope>
    <source>
        <strain evidence="2 3">MCA 4718</strain>
    </source>
</reference>
<dbReference type="OrthoDB" id="9971601at2759"/>
<name>A0A316UGU9_9BASI</name>
<evidence type="ECO:0000313" key="3">
    <source>
        <dbReference type="Proteomes" id="UP000245942"/>
    </source>
</evidence>
<gene>
    <name evidence="2" type="ORF">BCV69DRAFT_21653</name>
</gene>
<dbReference type="GeneID" id="37011521"/>
<sequence>MTKAILRRLNGDTTWLVQLPFLDVQSATRAKTYNLLIDPWLSDSEQIDFHSSFSSQSRNIASAYPTLSSLSQALAHEALEKAGQERVEYATEEERTKAHGGGGSGRIDGILISHPFTDHAHPQSLLEMPDRTEGDDPLHLFCTQQSRKAVLSLFQKAGVEKDRYRIFLLPVVGEGEDFFAKAQTALPAGIRIVRLPAKEGLFSAWGDLHSGLAILWQSDGPDSTFSSIVYSPHGTLQTSLPSWLSKAHHRLLVTSFDEQTLPLLRLLTGPVALGFETAVLCCYSSEYTPKSKTEHYSPTIVVRTHDERKTAKGLVARVISRKEMQADEAQKMLQQLFGELAGRVVDLEVGETLEV</sequence>
<dbReference type="InterPro" id="IPR036866">
    <property type="entry name" value="RibonucZ/Hydroxyglut_hydro"/>
</dbReference>
<dbReference type="RefSeq" id="XP_025351318.1">
    <property type="nucleotide sequence ID" value="XM_025489787.1"/>
</dbReference>
<dbReference type="PANTHER" id="PTHR36142">
    <property type="entry name" value="METALLO-HYDROLASE/OXIDOREDUCTASE SUPERFAMILY PROTEIN"/>
    <property type="match status" value="1"/>
</dbReference>
<keyword evidence="3" id="KW-1185">Reference proteome</keyword>
<accession>A0A316UGU9</accession>